<gene>
    <name evidence="1" type="ORF">GCM10011332_14530</name>
</gene>
<evidence type="ECO:0000313" key="2">
    <source>
        <dbReference type="Proteomes" id="UP000632498"/>
    </source>
</evidence>
<organism evidence="1 2">
    <name type="scientific">Terasakiella brassicae</name>
    <dbReference type="NCBI Taxonomy" id="1634917"/>
    <lineage>
        <taxon>Bacteria</taxon>
        <taxon>Pseudomonadati</taxon>
        <taxon>Pseudomonadota</taxon>
        <taxon>Alphaproteobacteria</taxon>
        <taxon>Rhodospirillales</taxon>
        <taxon>Terasakiellaceae</taxon>
        <taxon>Terasakiella</taxon>
    </lineage>
</organism>
<dbReference type="Proteomes" id="UP000632498">
    <property type="component" value="Unassembled WGS sequence"/>
</dbReference>
<sequence length="66" mass="7766">MKKPTMSRAEELALKSQLDSDKFLEEKQDAERLRTERIADLKALRLEKEEKQRNATRKLARAVPKK</sequence>
<dbReference type="EMBL" id="BMHV01000008">
    <property type="protein sequence ID" value="GGF61789.1"/>
    <property type="molecule type" value="Genomic_DNA"/>
</dbReference>
<dbReference type="RefSeq" id="WP_188663324.1">
    <property type="nucleotide sequence ID" value="NZ_BMHV01000008.1"/>
</dbReference>
<proteinExistence type="predicted"/>
<protein>
    <submittedName>
        <fullName evidence="1">Uncharacterized protein</fullName>
    </submittedName>
</protein>
<evidence type="ECO:0000313" key="1">
    <source>
        <dbReference type="EMBL" id="GGF61789.1"/>
    </source>
</evidence>
<accession>A0A917FAY8</accession>
<dbReference type="AlphaFoldDB" id="A0A917FAY8"/>
<reference evidence="1" key="1">
    <citation type="journal article" date="2014" name="Int. J. Syst. Evol. Microbiol.">
        <title>Complete genome sequence of Corynebacterium casei LMG S-19264T (=DSM 44701T), isolated from a smear-ripened cheese.</title>
        <authorList>
            <consortium name="US DOE Joint Genome Institute (JGI-PGF)"/>
            <person name="Walter F."/>
            <person name="Albersmeier A."/>
            <person name="Kalinowski J."/>
            <person name="Ruckert C."/>
        </authorList>
    </citation>
    <scope>NUCLEOTIDE SEQUENCE</scope>
    <source>
        <strain evidence="1">CGMCC 1.15254</strain>
    </source>
</reference>
<name>A0A917FAY8_9PROT</name>
<keyword evidence="2" id="KW-1185">Reference proteome</keyword>
<reference evidence="1" key="2">
    <citation type="submission" date="2020-09" db="EMBL/GenBank/DDBJ databases">
        <authorList>
            <person name="Sun Q."/>
            <person name="Zhou Y."/>
        </authorList>
    </citation>
    <scope>NUCLEOTIDE SEQUENCE</scope>
    <source>
        <strain evidence="1">CGMCC 1.15254</strain>
    </source>
</reference>
<comment type="caution">
    <text evidence="1">The sequence shown here is derived from an EMBL/GenBank/DDBJ whole genome shotgun (WGS) entry which is preliminary data.</text>
</comment>